<feature type="transmembrane region" description="Helical" evidence="1">
    <location>
        <begin position="20"/>
        <end position="39"/>
    </location>
</feature>
<dbReference type="GeneID" id="63209385"/>
<accession>A0A7G9V4E2</accession>
<protein>
    <submittedName>
        <fullName evidence="2">Uncharacterized protein</fullName>
    </submittedName>
</protein>
<keyword evidence="1" id="KW-0472">Membrane</keyword>
<name>A0A7G9V4E2_9CAUD</name>
<keyword evidence="1" id="KW-0812">Transmembrane</keyword>
<evidence type="ECO:0000256" key="1">
    <source>
        <dbReference type="SAM" id="Phobius"/>
    </source>
</evidence>
<reference evidence="2 3" key="1">
    <citation type="submission" date="2020-07" db="EMBL/GenBank/DDBJ databases">
        <title>Tightening bonds in Latin-America through phage discovery.</title>
        <authorList>
            <person name="Payaslian F.P."/>
            <person name="Gradaschi V."/>
            <person name="Rondon Salazar L."/>
            <person name="Dieterle M.E."/>
            <person name="Urdaniz E."/>
            <person name="Di Paola M."/>
            <person name="Pena Carcamo J."/>
            <person name="Zon F."/>
            <person name="Allievi M.C."/>
            <person name="Sosa E."/>
            <person name="Fernandez Do Porto D."/>
            <person name="Loessner M.J."/>
            <person name="Sanchez Rivas C."/>
            <person name="Raya R."/>
            <person name="Reyes A."/>
            <person name="Piuri M."/>
        </authorList>
    </citation>
    <scope>NUCLEOTIDE SEQUENCE [LARGE SCALE GENOMIC DNA]</scope>
</reference>
<dbReference type="KEGG" id="vg:63209385"/>
<dbReference type="EMBL" id="MT758688">
    <property type="protein sequence ID" value="QNO01148.1"/>
    <property type="molecule type" value="Genomic_DNA"/>
</dbReference>
<dbReference type="RefSeq" id="YP_010012836.1">
    <property type="nucleotide sequence ID" value="NC_053506.1"/>
</dbReference>
<evidence type="ECO:0000313" key="2">
    <source>
        <dbReference type="EMBL" id="QNO01148.1"/>
    </source>
</evidence>
<proteinExistence type="predicted"/>
<sequence length="79" mass="8517">MNTQQINVTIERSMTRAGVMRLAALVTFGAGLAALALYWPHADTLSAPVLRCTVTNVDGHVYLDDCDTYSDDATGDRNA</sequence>
<evidence type="ECO:0000313" key="3">
    <source>
        <dbReference type="Proteomes" id="UP000516064"/>
    </source>
</evidence>
<organism evidence="2 3">
    <name type="scientific">Mycobacterium phage CELFI</name>
    <dbReference type="NCBI Taxonomy" id="2769359"/>
    <lineage>
        <taxon>Viruses</taxon>
        <taxon>Duplodnaviria</taxon>
        <taxon>Heunggongvirae</taxon>
        <taxon>Uroviricota</taxon>
        <taxon>Caudoviricetes</taxon>
        <taxon>Vilmaviridae</taxon>
        <taxon>Lclasvirinae</taxon>
        <taxon>Faithunavirus</taxon>
        <taxon>Faithunavirus CELFI</taxon>
    </lineage>
</organism>
<keyword evidence="3" id="KW-1185">Reference proteome</keyword>
<keyword evidence="1" id="KW-1133">Transmembrane helix</keyword>
<dbReference type="Proteomes" id="UP000516064">
    <property type="component" value="Segment"/>
</dbReference>